<organism evidence="6 7">
    <name type="scientific">Paraglaciecola mesophila</name>
    <dbReference type="NCBI Taxonomy" id="197222"/>
    <lineage>
        <taxon>Bacteria</taxon>
        <taxon>Pseudomonadati</taxon>
        <taxon>Pseudomonadota</taxon>
        <taxon>Gammaproteobacteria</taxon>
        <taxon>Alteromonadales</taxon>
        <taxon>Alteromonadaceae</taxon>
        <taxon>Paraglaciecola</taxon>
    </lineage>
</organism>
<accession>A0ABU9T0U8</accession>
<keyword evidence="3" id="KW-0238">DNA-binding</keyword>
<dbReference type="InterPro" id="IPR036390">
    <property type="entry name" value="WH_DNA-bd_sf"/>
</dbReference>
<dbReference type="PANTHER" id="PTHR30537">
    <property type="entry name" value="HTH-TYPE TRANSCRIPTIONAL REGULATOR"/>
    <property type="match status" value="1"/>
</dbReference>
<name>A0ABU9T0U8_9ALTE</name>
<evidence type="ECO:0000313" key="7">
    <source>
        <dbReference type="Proteomes" id="UP001461163"/>
    </source>
</evidence>
<dbReference type="InterPro" id="IPR005119">
    <property type="entry name" value="LysR_subst-bd"/>
</dbReference>
<evidence type="ECO:0000256" key="3">
    <source>
        <dbReference type="ARBA" id="ARBA00023125"/>
    </source>
</evidence>
<dbReference type="InterPro" id="IPR058163">
    <property type="entry name" value="LysR-type_TF_proteobact-type"/>
</dbReference>
<feature type="domain" description="HTH lysR-type" evidence="5">
    <location>
        <begin position="1"/>
        <end position="59"/>
    </location>
</feature>
<evidence type="ECO:0000259" key="5">
    <source>
        <dbReference type="PROSITE" id="PS50931"/>
    </source>
</evidence>
<dbReference type="SUPFAM" id="SSF46785">
    <property type="entry name" value="Winged helix' DNA-binding domain"/>
    <property type="match status" value="1"/>
</dbReference>
<protein>
    <submittedName>
        <fullName evidence="6">LysR substrate-binding domain-containing protein</fullName>
    </submittedName>
</protein>
<reference evidence="6 7" key="1">
    <citation type="submission" date="2024-03" db="EMBL/GenBank/DDBJ databases">
        <title>Community enrichment and isolation of bacterial strains for fucoidan degradation.</title>
        <authorList>
            <person name="Sichert A."/>
        </authorList>
    </citation>
    <scope>NUCLEOTIDE SEQUENCE [LARGE SCALE GENOMIC DNA]</scope>
    <source>
        <strain evidence="6 7">AS12</strain>
    </source>
</reference>
<dbReference type="Pfam" id="PF00126">
    <property type="entry name" value="HTH_1"/>
    <property type="match status" value="1"/>
</dbReference>
<dbReference type="PROSITE" id="PS50931">
    <property type="entry name" value="HTH_LYSR"/>
    <property type="match status" value="1"/>
</dbReference>
<evidence type="ECO:0000313" key="6">
    <source>
        <dbReference type="EMBL" id="MEM5499353.1"/>
    </source>
</evidence>
<dbReference type="PANTHER" id="PTHR30537:SF5">
    <property type="entry name" value="HTH-TYPE TRANSCRIPTIONAL ACTIVATOR TTDR-RELATED"/>
    <property type="match status" value="1"/>
</dbReference>
<keyword evidence="4" id="KW-0804">Transcription</keyword>
<comment type="caution">
    <text evidence="6">The sequence shown here is derived from an EMBL/GenBank/DDBJ whole genome shotgun (WGS) entry which is preliminary data.</text>
</comment>
<dbReference type="RefSeq" id="WP_342882507.1">
    <property type="nucleotide sequence ID" value="NZ_JBBMQS010000013.1"/>
</dbReference>
<dbReference type="Gene3D" id="3.40.190.290">
    <property type="match status" value="1"/>
</dbReference>
<proteinExistence type="inferred from homology"/>
<evidence type="ECO:0000256" key="1">
    <source>
        <dbReference type="ARBA" id="ARBA00009437"/>
    </source>
</evidence>
<dbReference type="Gene3D" id="1.10.10.10">
    <property type="entry name" value="Winged helix-like DNA-binding domain superfamily/Winged helix DNA-binding domain"/>
    <property type="match status" value="1"/>
</dbReference>
<keyword evidence="2" id="KW-0805">Transcription regulation</keyword>
<comment type="similarity">
    <text evidence="1">Belongs to the LysR transcriptional regulatory family.</text>
</comment>
<dbReference type="EMBL" id="JBBMQS010000013">
    <property type="protein sequence ID" value="MEM5499353.1"/>
    <property type="molecule type" value="Genomic_DNA"/>
</dbReference>
<gene>
    <name evidence="6" type="ORF">WNY77_18215</name>
</gene>
<dbReference type="Proteomes" id="UP001461163">
    <property type="component" value="Unassembled WGS sequence"/>
</dbReference>
<dbReference type="CDD" id="cd08422">
    <property type="entry name" value="PBP2_CrgA_like"/>
    <property type="match status" value="1"/>
</dbReference>
<evidence type="ECO:0000256" key="2">
    <source>
        <dbReference type="ARBA" id="ARBA00023015"/>
    </source>
</evidence>
<dbReference type="InterPro" id="IPR036388">
    <property type="entry name" value="WH-like_DNA-bd_sf"/>
</dbReference>
<dbReference type="Pfam" id="PF03466">
    <property type="entry name" value="LysR_substrate"/>
    <property type="match status" value="1"/>
</dbReference>
<evidence type="ECO:0000256" key="4">
    <source>
        <dbReference type="ARBA" id="ARBA00023163"/>
    </source>
</evidence>
<keyword evidence="7" id="KW-1185">Reference proteome</keyword>
<sequence length="294" mass="32849">MYTINELETFIAIVENKGVVSAASALNISPATVSHRLSKLERILGTVLVFRDSRNVRPSAEGEEFYQRVGDILAALYDAEFAIGARDNAISGRLRVTLPPWIFSIYILPNLVTFEQQYPDVILDFLVTDQFVNVVDDAQDVAIRVGTLANSGLLARKIVNNKRILCASPHYLAQHPPIIDVQALTEHRFVALPWQKQLKLLHNDGSVFALNTKTRFTISNSDNMTQALRAGHGIGIKSEIAIKRCIETRELVEVLPNVLASPEAPVWFLRPQNSLATRKAEAFFEFVKQAFSYC</sequence>
<dbReference type="SUPFAM" id="SSF53850">
    <property type="entry name" value="Periplasmic binding protein-like II"/>
    <property type="match status" value="1"/>
</dbReference>
<dbReference type="InterPro" id="IPR000847">
    <property type="entry name" value="LysR_HTH_N"/>
</dbReference>